<evidence type="ECO:0000256" key="4">
    <source>
        <dbReference type="ARBA" id="ARBA00022475"/>
    </source>
</evidence>
<evidence type="ECO:0000313" key="11">
    <source>
        <dbReference type="Proteomes" id="UP001519887"/>
    </source>
</evidence>
<keyword evidence="3 8" id="KW-0813">Transport</keyword>
<keyword evidence="11" id="KW-1185">Reference proteome</keyword>
<evidence type="ECO:0000256" key="5">
    <source>
        <dbReference type="ARBA" id="ARBA00022692"/>
    </source>
</evidence>
<evidence type="ECO:0000256" key="7">
    <source>
        <dbReference type="ARBA" id="ARBA00023136"/>
    </source>
</evidence>
<feature type="transmembrane region" description="Helical" evidence="8">
    <location>
        <begin position="112"/>
        <end position="133"/>
    </location>
</feature>
<dbReference type="PANTHER" id="PTHR30413">
    <property type="entry name" value="INNER MEMBRANE TRANSPORT PERMEASE"/>
    <property type="match status" value="1"/>
</dbReference>
<evidence type="ECO:0000256" key="2">
    <source>
        <dbReference type="ARBA" id="ARBA00007783"/>
    </source>
</evidence>
<gene>
    <name evidence="10" type="ORF">K0U00_01465</name>
</gene>
<keyword evidence="7 8" id="KW-0472">Membrane</keyword>
<name>A0ABS7BVM8_9BACL</name>
<feature type="transmembrane region" description="Helical" evidence="8">
    <location>
        <begin position="233"/>
        <end position="251"/>
    </location>
</feature>
<comment type="similarity">
    <text evidence="2 8">Belongs to the ABC-2 integral membrane protein family.</text>
</comment>
<evidence type="ECO:0000259" key="9">
    <source>
        <dbReference type="PROSITE" id="PS51012"/>
    </source>
</evidence>
<dbReference type="InterPro" id="IPR013525">
    <property type="entry name" value="ABC2_TM"/>
</dbReference>
<comment type="subcellular location">
    <subcellularLocation>
        <location evidence="1 8">Cell membrane</location>
        <topology evidence="1 8">Multi-pass membrane protein</topology>
    </subcellularLocation>
</comment>
<feature type="domain" description="ABC transmembrane type-2" evidence="9">
    <location>
        <begin position="31"/>
        <end position="254"/>
    </location>
</feature>
<evidence type="ECO:0000256" key="8">
    <source>
        <dbReference type="RuleBase" id="RU361157"/>
    </source>
</evidence>
<dbReference type="InterPro" id="IPR047817">
    <property type="entry name" value="ABC2_TM_bact-type"/>
</dbReference>
<accession>A0ABS7BVM8</accession>
<protein>
    <recommendedName>
        <fullName evidence="8">Transport permease protein</fullName>
    </recommendedName>
</protein>
<dbReference type="PROSITE" id="PS51012">
    <property type="entry name" value="ABC_TM2"/>
    <property type="match status" value="1"/>
</dbReference>
<organism evidence="10 11">
    <name type="scientific">Paenibacillus sepulcri</name>
    <dbReference type="NCBI Taxonomy" id="359917"/>
    <lineage>
        <taxon>Bacteria</taxon>
        <taxon>Bacillati</taxon>
        <taxon>Bacillota</taxon>
        <taxon>Bacilli</taxon>
        <taxon>Bacillales</taxon>
        <taxon>Paenibacillaceae</taxon>
        <taxon>Paenibacillus</taxon>
    </lineage>
</organism>
<feature type="transmembrane region" description="Helical" evidence="8">
    <location>
        <begin position="27"/>
        <end position="51"/>
    </location>
</feature>
<dbReference type="PANTHER" id="PTHR30413:SF10">
    <property type="entry name" value="CAPSULE POLYSACCHARIDE EXPORT INNER-MEMBRANE PROTEIN CTRC"/>
    <property type="match status" value="1"/>
</dbReference>
<evidence type="ECO:0000256" key="6">
    <source>
        <dbReference type="ARBA" id="ARBA00022989"/>
    </source>
</evidence>
<comment type="caution">
    <text evidence="10">The sequence shown here is derived from an EMBL/GenBank/DDBJ whole genome shotgun (WGS) entry which is preliminary data.</text>
</comment>
<feature type="transmembrane region" description="Helical" evidence="8">
    <location>
        <begin position="175"/>
        <end position="196"/>
    </location>
</feature>
<dbReference type="EMBL" id="JAHZIK010000013">
    <property type="protein sequence ID" value="MBW7452710.1"/>
    <property type="molecule type" value="Genomic_DNA"/>
</dbReference>
<evidence type="ECO:0000313" key="10">
    <source>
        <dbReference type="EMBL" id="MBW7452710.1"/>
    </source>
</evidence>
<reference evidence="10 11" key="1">
    <citation type="submission" date="2021-07" db="EMBL/GenBank/DDBJ databases">
        <title>Paenibacillus radiodurans sp. nov., isolated from the southeastern edge of Tengger Desert.</title>
        <authorList>
            <person name="Zhang G."/>
        </authorList>
    </citation>
    <scope>NUCLEOTIDE SEQUENCE [LARGE SCALE GENOMIC DNA]</scope>
    <source>
        <strain evidence="10 11">CCM 7311</strain>
    </source>
</reference>
<keyword evidence="5 8" id="KW-0812">Transmembrane</keyword>
<evidence type="ECO:0000256" key="1">
    <source>
        <dbReference type="ARBA" id="ARBA00004651"/>
    </source>
</evidence>
<keyword evidence="6 8" id="KW-1133">Transmembrane helix</keyword>
<dbReference type="Pfam" id="PF01061">
    <property type="entry name" value="ABC2_membrane"/>
    <property type="match status" value="1"/>
</dbReference>
<feature type="transmembrane region" description="Helical" evidence="8">
    <location>
        <begin position="63"/>
        <end position="79"/>
    </location>
</feature>
<dbReference type="Proteomes" id="UP001519887">
    <property type="component" value="Unassembled WGS sequence"/>
</dbReference>
<sequence>MSFISDLFKNHKMILELTKNDFKAKYLGSYLGIFWAFIHPTVTILVFWLVFQFGFKSVPVNDYPFVIWLISGIIAWFFFTESLGNGTGSIVDNSFLVKKVAFRVSLLPIVKILSALAIHIFFIFFVVIVNWCYGFEPTVYLLQLLYYLFCLITLLLGLTWFTSAIYVFFKDTAQMVTIIISLGFWVTPVYWTFSMVPEKYQIFFKINPMIYIVEGYRSSFLYHKWFWSDMPSFILFWCETCLFLIVGVFVFRKLRSQFSDVI</sequence>
<keyword evidence="4 8" id="KW-1003">Cell membrane</keyword>
<evidence type="ECO:0000256" key="3">
    <source>
        <dbReference type="ARBA" id="ARBA00022448"/>
    </source>
</evidence>
<feature type="transmembrane region" description="Helical" evidence="8">
    <location>
        <begin position="145"/>
        <end position="169"/>
    </location>
</feature>
<dbReference type="RefSeq" id="WP_210042733.1">
    <property type="nucleotide sequence ID" value="NZ_JBHLVU010000023.1"/>
</dbReference>
<proteinExistence type="inferred from homology"/>